<dbReference type="HOGENOM" id="CLU_3237702_0_0_10"/>
<feature type="compositionally biased region" description="Polar residues" evidence="1">
    <location>
        <begin position="33"/>
        <end position="43"/>
    </location>
</feature>
<evidence type="ECO:0000313" key="2">
    <source>
        <dbReference type="EMBL" id="EGC19091.1"/>
    </source>
</evidence>
<gene>
    <name evidence="2" type="ORF">HMPREF9141_2342</name>
</gene>
<dbReference type="Proteomes" id="UP000005697">
    <property type="component" value="Unassembled WGS sequence"/>
</dbReference>
<evidence type="ECO:0000313" key="3">
    <source>
        <dbReference type="Proteomes" id="UP000005697"/>
    </source>
</evidence>
<evidence type="ECO:0000256" key="1">
    <source>
        <dbReference type="SAM" id="MobiDB-lite"/>
    </source>
</evidence>
<protein>
    <submittedName>
        <fullName evidence="2">Uncharacterized protein</fullName>
    </submittedName>
</protein>
<accession>F0F9S5</accession>
<organism evidence="2 3">
    <name type="scientific">Prevotella multiformis DSM 16608</name>
    <dbReference type="NCBI Taxonomy" id="888743"/>
    <lineage>
        <taxon>Bacteria</taxon>
        <taxon>Pseudomonadati</taxon>
        <taxon>Bacteroidota</taxon>
        <taxon>Bacteroidia</taxon>
        <taxon>Bacteroidales</taxon>
        <taxon>Prevotellaceae</taxon>
        <taxon>Prevotella</taxon>
    </lineage>
</organism>
<proteinExistence type="predicted"/>
<sequence length="43" mass="4846">MQQKAHGGKTERRKEQQAGMPPVASPLVRYQENRSPGNRQTVV</sequence>
<reference evidence="2 3" key="1">
    <citation type="submission" date="2011-01" db="EMBL/GenBank/DDBJ databases">
        <authorList>
            <person name="Muzny D."/>
            <person name="Qin X."/>
            <person name="Deng J."/>
            <person name="Jiang H."/>
            <person name="Liu Y."/>
            <person name="Qu J."/>
            <person name="Song X.-Z."/>
            <person name="Zhang L."/>
            <person name="Thornton R."/>
            <person name="Coyle M."/>
            <person name="Francisco L."/>
            <person name="Jackson L."/>
            <person name="Javaid M."/>
            <person name="Korchina V."/>
            <person name="Kovar C."/>
            <person name="Mata R."/>
            <person name="Mathew T."/>
            <person name="Ngo R."/>
            <person name="Nguyen L."/>
            <person name="Nguyen N."/>
            <person name="Okwuonu G."/>
            <person name="Ongeri F."/>
            <person name="Pham C."/>
            <person name="Simmons D."/>
            <person name="Wilczek-Boney K."/>
            <person name="Hale W."/>
            <person name="Jakkamsetti A."/>
            <person name="Pham P."/>
            <person name="Ruth R."/>
            <person name="San Lucas F."/>
            <person name="Warren J."/>
            <person name="Zhang J."/>
            <person name="Zhao Z."/>
            <person name="Zhou C."/>
            <person name="Zhu D."/>
            <person name="Lee S."/>
            <person name="Bess C."/>
            <person name="Blankenburg K."/>
            <person name="Forbes L."/>
            <person name="Fu Q."/>
            <person name="Gubbala S."/>
            <person name="Hirani K."/>
            <person name="Jayaseelan J.C."/>
            <person name="Lara F."/>
            <person name="Munidasa M."/>
            <person name="Palculict T."/>
            <person name="Patil S."/>
            <person name="Pu L.-L."/>
            <person name="Saada N."/>
            <person name="Tang L."/>
            <person name="Weissenberger G."/>
            <person name="Zhu Y."/>
            <person name="Hemphill L."/>
            <person name="Shang Y."/>
            <person name="Youmans B."/>
            <person name="Ayvaz T."/>
            <person name="Ross M."/>
            <person name="Santibanez J."/>
            <person name="Aqrawi P."/>
            <person name="Gross S."/>
            <person name="Joshi V."/>
            <person name="Fowler G."/>
            <person name="Nazareth L."/>
            <person name="Reid J."/>
            <person name="Worley K."/>
            <person name="Petrosino J."/>
            <person name="Highlander S."/>
            <person name="Gibbs R."/>
        </authorList>
    </citation>
    <scope>NUCLEOTIDE SEQUENCE [LARGE SCALE GENOMIC DNA]</scope>
    <source>
        <strain evidence="2 3">DSM 16608</strain>
    </source>
</reference>
<comment type="caution">
    <text evidence="2">The sequence shown here is derived from an EMBL/GenBank/DDBJ whole genome shotgun (WGS) entry which is preliminary data.</text>
</comment>
<name>F0F9S5_9BACT</name>
<dbReference type="EMBL" id="AEWX01000034">
    <property type="protein sequence ID" value="EGC19091.1"/>
    <property type="molecule type" value="Genomic_DNA"/>
</dbReference>
<feature type="region of interest" description="Disordered" evidence="1">
    <location>
        <begin position="1"/>
        <end position="43"/>
    </location>
</feature>
<keyword evidence="3" id="KW-1185">Reference proteome</keyword>
<dbReference type="AlphaFoldDB" id="F0F9S5"/>